<feature type="transmembrane region" description="Helical" evidence="1">
    <location>
        <begin position="78"/>
        <end position="102"/>
    </location>
</feature>
<gene>
    <name evidence="2" type="ORF">M404DRAFT_153717</name>
</gene>
<proteinExistence type="predicted"/>
<reference evidence="3" key="2">
    <citation type="submission" date="2015-01" db="EMBL/GenBank/DDBJ databases">
        <title>Evolutionary Origins and Diversification of the Mycorrhizal Mutualists.</title>
        <authorList>
            <consortium name="DOE Joint Genome Institute"/>
            <consortium name="Mycorrhizal Genomics Consortium"/>
            <person name="Kohler A."/>
            <person name="Kuo A."/>
            <person name="Nagy L.G."/>
            <person name="Floudas D."/>
            <person name="Copeland A."/>
            <person name="Barry K.W."/>
            <person name="Cichocki N."/>
            <person name="Veneault-Fourrey C."/>
            <person name="LaButti K."/>
            <person name="Lindquist E.A."/>
            <person name="Lipzen A."/>
            <person name="Lundell T."/>
            <person name="Morin E."/>
            <person name="Murat C."/>
            <person name="Riley R."/>
            <person name="Ohm R."/>
            <person name="Sun H."/>
            <person name="Tunlid A."/>
            <person name="Henrissat B."/>
            <person name="Grigoriev I.V."/>
            <person name="Hibbett D.S."/>
            <person name="Martin F."/>
        </authorList>
    </citation>
    <scope>NUCLEOTIDE SEQUENCE [LARGE SCALE GENOMIC DNA]</scope>
    <source>
        <strain evidence="3">Marx 270</strain>
    </source>
</reference>
<evidence type="ECO:0000256" key="1">
    <source>
        <dbReference type="SAM" id="Phobius"/>
    </source>
</evidence>
<sequence length="117" mass="13244">MAPAQTTEQSFRSNLSQFRWARGVTDDSQHAQQQQQQQQPSAFSRFYNAVAGDYIPLRSGERSNEEEAWFALSRWDRLLGFGACLIGAVVCFFFAFMGLPWLPVRPAKFALAFRCGA</sequence>
<keyword evidence="1" id="KW-1133">Transmembrane helix</keyword>
<dbReference type="EMBL" id="KN831999">
    <property type="protein sequence ID" value="KIO00108.1"/>
    <property type="molecule type" value="Genomic_DNA"/>
</dbReference>
<keyword evidence="1" id="KW-0812">Transmembrane</keyword>
<dbReference type="InParanoid" id="A0A0C3IT65"/>
<dbReference type="FunCoup" id="A0A0C3IT65">
    <property type="interactions" value="213"/>
</dbReference>
<dbReference type="HOGENOM" id="CLU_099529_3_2_1"/>
<dbReference type="STRING" id="870435.A0A0C3IT65"/>
<evidence type="ECO:0000313" key="3">
    <source>
        <dbReference type="Proteomes" id="UP000054217"/>
    </source>
</evidence>
<reference evidence="2 3" key="1">
    <citation type="submission" date="2014-04" db="EMBL/GenBank/DDBJ databases">
        <authorList>
            <consortium name="DOE Joint Genome Institute"/>
            <person name="Kuo A."/>
            <person name="Kohler A."/>
            <person name="Costa M.D."/>
            <person name="Nagy L.G."/>
            <person name="Floudas D."/>
            <person name="Copeland A."/>
            <person name="Barry K.W."/>
            <person name="Cichocki N."/>
            <person name="Veneault-Fourrey C."/>
            <person name="LaButti K."/>
            <person name="Lindquist E.A."/>
            <person name="Lipzen A."/>
            <person name="Lundell T."/>
            <person name="Morin E."/>
            <person name="Murat C."/>
            <person name="Sun H."/>
            <person name="Tunlid A."/>
            <person name="Henrissat B."/>
            <person name="Grigoriev I.V."/>
            <person name="Hibbett D.S."/>
            <person name="Martin F."/>
            <person name="Nordberg H.P."/>
            <person name="Cantor M.N."/>
            <person name="Hua S.X."/>
        </authorList>
    </citation>
    <scope>NUCLEOTIDE SEQUENCE [LARGE SCALE GENOMIC DNA]</scope>
    <source>
        <strain evidence="2 3">Marx 270</strain>
    </source>
</reference>
<name>A0A0C3IT65_PISTI</name>
<evidence type="ECO:0000313" key="2">
    <source>
        <dbReference type="EMBL" id="KIO00108.1"/>
    </source>
</evidence>
<protein>
    <submittedName>
        <fullName evidence="2">Uncharacterized protein</fullName>
    </submittedName>
</protein>
<dbReference type="AlphaFoldDB" id="A0A0C3IT65"/>
<organism evidence="2 3">
    <name type="scientific">Pisolithus tinctorius Marx 270</name>
    <dbReference type="NCBI Taxonomy" id="870435"/>
    <lineage>
        <taxon>Eukaryota</taxon>
        <taxon>Fungi</taxon>
        <taxon>Dikarya</taxon>
        <taxon>Basidiomycota</taxon>
        <taxon>Agaricomycotina</taxon>
        <taxon>Agaricomycetes</taxon>
        <taxon>Agaricomycetidae</taxon>
        <taxon>Boletales</taxon>
        <taxon>Sclerodermatineae</taxon>
        <taxon>Pisolithaceae</taxon>
        <taxon>Pisolithus</taxon>
    </lineage>
</organism>
<dbReference type="OrthoDB" id="660759at2759"/>
<keyword evidence="3" id="KW-1185">Reference proteome</keyword>
<accession>A0A0C3IT65</accession>
<feature type="non-terminal residue" evidence="2">
    <location>
        <position position="117"/>
    </location>
</feature>
<keyword evidence="1" id="KW-0472">Membrane</keyword>
<dbReference type="Proteomes" id="UP000054217">
    <property type="component" value="Unassembled WGS sequence"/>
</dbReference>